<evidence type="ECO:0000256" key="1">
    <source>
        <dbReference type="ARBA" id="ARBA00022490"/>
    </source>
</evidence>
<evidence type="ECO:0000259" key="7">
    <source>
        <dbReference type="Pfam" id="PF01330"/>
    </source>
</evidence>
<dbReference type="Proteomes" id="UP000594463">
    <property type="component" value="Chromosome"/>
</dbReference>
<evidence type="ECO:0000256" key="6">
    <source>
        <dbReference type="HAMAP-Rule" id="MF_00031"/>
    </source>
</evidence>
<gene>
    <name evidence="6 8" type="primary">ruvA</name>
    <name evidence="8" type="ORF">RT761_01949</name>
</gene>
<keyword evidence="5 6" id="KW-0234">DNA repair</keyword>
<sequence>MLFNLKPIIPMFDSIRGTIAAIENDEWILETDWYGFRIKVTPFVSSGKIGEQKKLYIRFYFREDGEFFYYGFEDLKERETFDLICGVKGIGHKTALKILTRIHWKEFTDLILAENVDYLSSRINLSSKTVKRLLLELKPRLGKVDFIASSAPKITKTWKEVKTALAGLGYSAGEIEGVLNILWQEDQTTFDDTEILLKKALGKIGGLK</sequence>
<comment type="domain">
    <text evidence="6">Has three domains with a flexible linker between the domains II and III and assumes an 'L' shape. Domain III is highly mobile and contacts RuvB.</text>
</comment>
<dbReference type="GO" id="GO:0005737">
    <property type="term" value="C:cytoplasm"/>
    <property type="evidence" value="ECO:0007669"/>
    <property type="project" value="UniProtKB-SubCell"/>
</dbReference>
<keyword evidence="8" id="KW-0347">Helicase</keyword>
<dbReference type="GO" id="GO:0000400">
    <property type="term" value="F:four-way junction DNA binding"/>
    <property type="evidence" value="ECO:0007669"/>
    <property type="project" value="UniProtKB-UniRule"/>
</dbReference>
<comment type="similarity">
    <text evidence="6">Belongs to the RuvA family.</text>
</comment>
<dbReference type="RefSeq" id="WP_218111221.1">
    <property type="nucleotide sequence ID" value="NZ_CP065383.1"/>
</dbReference>
<dbReference type="InterPro" id="IPR010994">
    <property type="entry name" value="RuvA_2-like"/>
</dbReference>
<feature type="domain" description="DNA helicase Holliday junction RuvA type" evidence="7">
    <location>
        <begin position="11"/>
        <end position="65"/>
    </location>
</feature>
<dbReference type="Pfam" id="PF14520">
    <property type="entry name" value="HHH_5"/>
    <property type="match status" value="1"/>
</dbReference>
<dbReference type="EMBL" id="CP065383">
    <property type="protein sequence ID" value="QPM68726.1"/>
    <property type="molecule type" value="Genomic_DNA"/>
</dbReference>
<dbReference type="InterPro" id="IPR013849">
    <property type="entry name" value="DNA_helicase_Holl-junc_RuvA_I"/>
</dbReference>
<keyword evidence="2 6" id="KW-0227">DNA damage</keyword>
<feature type="region of interest" description="Domain III" evidence="6">
    <location>
        <begin position="155"/>
        <end position="208"/>
    </location>
</feature>
<keyword evidence="9" id="KW-1185">Reference proteome</keyword>
<keyword evidence="4 6" id="KW-0233">DNA recombination</keyword>
<evidence type="ECO:0000256" key="3">
    <source>
        <dbReference type="ARBA" id="ARBA00023125"/>
    </source>
</evidence>
<keyword evidence="3 6" id="KW-0238">DNA-binding</keyword>
<evidence type="ECO:0000313" key="9">
    <source>
        <dbReference type="Proteomes" id="UP000594463"/>
    </source>
</evidence>
<evidence type="ECO:0000256" key="2">
    <source>
        <dbReference type="ARBA" id="ARBA00022763"/>
    </source>
</evidence>
<dbReference type="SUPFAM" id="SSF47781">
    <property type="entry name" value="RuvA domain 2-like"/>
    <property type="match status" value="1"/>
</dbReference>
<dbReference type="Gene3D" id="1.10.150.20">
    <property type="entry name" value="5' to 3' exonuclease, C-terminal subdomain"/>
    <property type="match status" value="1"/>
</dbReference>
<keyword evidence="1 6" id="KW-0963">Cytoplasm</keyword>
<dbReference type="Pfam" id="PF01330">
    <property type="entry name" value="RuvA_N"/>
    <property type="match status" value="1"/>
</dbReference>
<dbReference type="GO" id="GO:0006310">
    <property type="term" value="P:DNA recombination"/>
    <property type="evidence" value="ECO:0007669"/>
    <property type="project" value="UniProtKB-UniRule"/>
</dbReference>
<dbReference type="CDD" id="cd14332">
    <property type="entry name" value="UBA_RuvA_C"/>
    <property type="match status" value="1"/>
</dbReference>
<evidence type="ECO:0000256" key="5">
    <source>
        <dbReference type="ARBA" id="ARBA00023204"/>
    </source>
</evidence>
<comment type="function">
    <text evidence="6">The RuvA-RuvB-RuvC complex processes Holliday junction (HJ) DNA during genetic recombination and DNA repair, while the RuvA-RuvB complex plays an important role in the rescue of blocked DNA replication forks via replication fork reversal (RFR). RuvA specifically binds to HJ cruciform DNA, conferring on it an open structure. The RuvB hexamer acts as an ATP-dependent pump, pulling dsDNA into and through the RuvAB complex. HJ branch migration allows RuvC to scan DNA until it finds its consensus sequence, where it cleaves and resolves the cruciform DNA.</text>
</comment>
<reference evidence="8 9" key="1">
    <citation type="journal article" date="2021" name="Nat. Commun.">
        <title>Isolation of a member of the candidate phylum Atribacteria reveals a unique cell membrane structure.</title>
        <authorList>
            <person name="Taiki K."/>
            <person name="Nobu M.K."/>
            <person name="Kusada H."/>
            <person name="Meng X.-Y."/>
            <person name="Hosoki N."/>
            <person name="Uematsu K."/>
            <person name="Yoshioka H."/>
            <person name="Kamagata Y."/>
            <person name="Tamaki H."/>
        </authorList>
    </citation>
    <scope>NUCLEOTIDE SEQUENCE [LARGE SCALE GENOMIC DNA]</scope>
    <source>
        <strain evidence="8 9">RT761</strain>
    </source>
</reference>
<dbReference type="GO" id="GO:0006281">
    <property type="term" value="P:DNA repair"/>
    <property type="evidence" value="ECO:0007669"/>
    <property type="project" value="UniProtKB-UniRule"/>
</dbReference>
<dbReference type="InterPro" id="IPR012340">
    <property type="entry name" value="NA-bd_OB-fold"/>
</dbReference>
<evidence type="ECO:0000256" key="4">
    <source>
        <dbReference type="ARBA" id="ARBA00023172"/>
    </source>
</evidence>
<protein>
    <recommendedName>
        <fullName evidence="6">Holliday junction branch migration complex subunit RuvA</fullName>
    </recommendedName>
</protein>
<keyword evidence="8" id="KW-0067">ATP-binding</keyword>
<organism evidence="8 9">
    <name type="scientific">Atribacter laminatus</name>
    <dbReference type="NCBI Taxonomy" id="2847778"/>
    <lineage>
        <taxon>Bacteria</taxon>
        <taxon>Pseudomonadati</taxon>
        <taxon>Atribacterota</taxon>
        <taxon>Atribacteria</taxon>
        <taxon>Atribacterales</taxon>
        <taxon>Atribacteraceae</taxon>
        <taxon>Atribacter</taxon>
    </lineage>
</organism>
<comment type="subunit">
    <text evidence="6">Homotetramer. Forms an RuvA(8)-RuvB(12)-Holliday junction (HJ) complex. HJ DNA is sandwiched between 2 RuvA tetramers; dsDNA enters through RuvA and exits via RuvB. An RuvB hexamer assembles on each DNA strand where it exits the tetramer. Each RuvB hexamer is contacted by two RuvA subunits (via domain III) on 2 adjacent RuvB subunits; this complex drives branch migration. In the full resolvosome a probable DNA-RuvA(4)-RuvB(12)-RuvC(2) complex forms which resolves the HJ.</text>
</comment>
<dbReference type="GO" id="GO:0048476">
    <property type="term" value="C:Holliday junction resolvase complex"/>
    <property type="evidence" value="ECO:0007669"/>
    <property type="project" value="UniProtKB-UniRule"/>
</dbReference>
<accession>A0A7T1AMN6</accession>
<dbReference type="HAMAP" id="MF_00031">
    <property type="entry name" value="DNA_HJ_migration_RuvA"/>
    <property type="match status" value="1"/>
</dbReference>
<keyword evidence="8" id="KW-0547">Nucleotide-binding</keyword>
<comment type="subcellular location">
    <subcellularLocation>
        <location evidence="6">Cytoplasm</location>
    </subcellularLocation>
</comment>
<dbReference type="InterPro" id="IPR011114">
    <property type="entry name" value="RuvA_C"/>
</dbReference>
<dbReference type="GO" id="GO:0005524">
    <property type="term" value="F:ATP binding"/>
    <property type="evidence" value="ECO:0007669"/>
    <property type="project" value="InterPro"/>
</dbReference>
<name>A0A7T1AMN6_ATRLM</name>
<keyword evidence="8" id="KW-0378">Hydrolase</keyword>
<dbReference type="Gene3D" id="2.40.50.140">
    <property type="entry name" value="Nucleic acid-binding proteins"/>
    <property type="match status" value="1"/>
</dbReference>
<dbReference type="NCBIfam" id="TIGR00084">
    <property type="entry name" value="ruvA"/>
    <property type="match status" value="1"/>
</dbReference>
<dbReference type="KEGG" id="alam:RT761_01949"/>
<dbReference type="InterPro" id="IPR000085">
    <property type="entry name" value="RuvA"/>
</dbReference>
<evidence type="ECO:0000313" key="8">
    <source>
        <dbReference type="EMBL" id="QPM68726.1"/>
    </source>
</evidence>
<proteinExistence type="inferred from homology"/>
<dbReference type="AlphaFoldDB" id="A0A7T1AMN6"/>
<dbReference type="GO" id="GO:0009378">
    <property type="term" value="F:four-way junction helicase activity"/>
    <property type="evidence" value="ECO:0007669"/>
    <property type="project" value="InterPro"/>
</dbReference>
<comment type="caution">
    <text evidence="6">Lacks conserved residue(s) required for the propagation of feature annotation.</text>
</comment>
<dbReference type="GO" id="GO:0009379">
    <property type="term" value="C:Holliday junction helicase complex"/>
    <property type="evidence" value="ECO:0007669"/>
    <property type="project" value="InterPro"/>
</dbReference>
<dbReference type="GO" id="GO:0016787">
    <property type="term" value="F:hydrolase activity"/>
    <property type="evidence" value="ECO:0007669"/>
    <property type="project" value="UniProtKB-KW"/>
</dbReference>